<evidence type="ECO:0000256" key="4">
    <source>
        <dbReference type="ARBA" id="ARBA00022692"/>
    </source>
</evidence>
<keyword evidence="5 9" id="KW-1133">Transmembrane helix</keyword>
<dbReference type="EMBL" id="JAFCMP010000041">
    <property type="protein sequence ID" value="KAG5189998.1"/>
    <property type="molecule type" value="Genomic_DNA"/>
</dbReference>
<organism evidence="10 11">
    <name type="scientific">Tribonema minus</name>
    <dbReference type="NCBI Taxonomy" id="303371"/>
    <lineage>
        <taxon>Eukaryota</taxon>
        <taxon>Sar</taxon>
        <taxon>Stramenopiles</taxon>
        <taxon>Ochrophyta</taxon>
        <taxon>PX clade</taxon>
        <taxon>Xanthophyceae</taxon>
        <taxon>Tribonematales</taxon>
        <taxon>Tribonemataceae</taxon>
        <taxon>Tribonema</taxon>
    </lineage>
</organism>
<dbReference type="InterPro" id="IPR004776">
    <property type="entry name" value="Mem_transp_PIN-like"/>
</dbReference>
<comment type="subcellular location">
    <subcellularLocation>
        <location evidence="2">Endomembrane system</location>
    </subcellularLocation>
    <subcellularLocation>
        <location evidence="1">Membrane</location>
        <topology evidence="1">Multi-pass membrane protein</topology>
    </subcellularLocation>
</comment>
<protein>
    <submittedName>
        <fullName evidence="10">Auxin efflux carrier</fullName>
    </submittedName>
</protein>
<dbReference type="Proteomes" id="UP000664859">
    <property type="component" value="Unassembled WGS sequence"/>
</dbReference>
<dbReference type="GO" id="GO:0016020">
    <property type="term" value="C:membrane"/>
    <property type="evidence" value="ECO:0007669"/>
    <property type="project" value="UniProtKB-SubCell"/>
</dbReference>
<evidence type="ECO:0000313" key="11">
    <source>
        <dbReference type="Proteomes" id="UP000664859"/>
    </source>
</evidence>
<evidence type="ECO:0000256" key="3">
    <source>
        <dbReference type="ARBA" id="ARBA00022448"/>
    </source>
</evidence>
<evidence type="ECO:0000256" key="2">
    <source>
        <dbReference type="ARBA" id="ARBA00004308"/>
    </source>
</evidence>
<sequence length="388" mass="40879">MPPLFLQPTVVASSVRAVAELLTCCVFGVTAAKKGVLTPTNVSALSQIVYNIFLPSLLLVNVAETAISQPLSTLLPIPLFAWAQIFIGYKIARLTMKVLRIEPTTEEGREVQVCSAFGNSGILPLLFVNALFRAHPDPTVLPRAIAYISFFLMGWSPAFWTVGYRTLTTGIEPENEEEPALAAGSTATAAGSQATVAAAGAQALSKAQTALASPALKRILSPPIVACLVGLTVGISSPLRWLLTDSNAPLAFLWNSIKVLAAAYTPSGILVLAGSLANAKPQNIWTKATAKKIAAISMARWLLLPIATGALLLGCVKARIVPRDPALLFVLMMEAAMPPAQNSVIILQVSGLRNAAGRIARSLCIFYLVGVLPISALLTVFLQACGLS</sequence>
<accession>A0A836CLT3</accession>
<gene>
    <name evidence="10" type="ORF">JKP88DRAFT_205820</name>
</gene>
<evidence type="ECO:0000256" key="7">
    <source>
        <dbReference type="ARBA" id="ARBA00025100"/>
    </source>
</evidence>
<comment type="function">
    <text evidence="7">Involved in cellular auxin homeostasis by regulating auxin metabolism. Regulates intracellular auxin accumulation at the endoplasmic reticulum and thus auxin availability for nuclear auxin signaling.</text>
</comment>
<keyword evidence="3" id="KW-0813">Transport</keyword>
<feature type="transmembrane region" description="Helical" evidence="9">
    <location>
        <begin position="359"/>
        <end position="382"/>
    </location>
</feature>
<dbReference type="GO" id="GO:0012505">
    <property type="term" value="C:endomembrane system"/>
    <property type="evidence" value="ECO:0007669"/>
    <property type="project" value="UniProtKB-SubCell"/>
</dbReference>
<evidence type="ECO:0000256" key="1">
    <source>
        <dbReference type="ARBA" id="ARBA00004141"/>
    </source>
</evidence>
<evidence type="ECO:0000256" key="6">
    <source>
        <dbReference type="ARBA" id="ARBA00023136"/>
    </source>
</evidence>
<keyword evidence="6 9" id="KW-0472">Membrane</keyword>
<evidence type="ECO:0000256" key="5">
    <source>
        <dbReference type="ARBA" id="ARBA00022989"/>
    </source>
</evidence>
<dbReference type="InterPro" id="IPR045033">
    <property type="entry name" value="PILS1/3/4/5/7"/>
</dbReference>
<feature type="transmembrane region" description="Helical" evidence="9">
    <location>
        <begin position="300"/>
        <end position="320"/>
    </location>
</feature>
<dbReference type="OrthoDB" id="191139at2759"/>
<dbReference type="GO" id="GO:0055085">
    <property type="term" value="P:transmembrane transport"/>
    <property type="evidence" value="ECO:0007669"/>
    <property type="project" value="InterPro"/>
</dbReference>
<reference evidence="10" key="1">
    <citation type="submission" date="2021-02" db="EMBL/GenBank/DDBJ databases">
        <title>First Annotated Genome of the Yellow-green Alga Tribonema minus.</title>
        <authorList>
            <person name="Mahan K.M."/>
        </authorList>
    </citation>
    <scope>NUCLEOTIDE SEQUENCE</scope>
    <source>
        <strain evidence="10">UTEX B ZZ1240</strain>
    </source>
</reference>
<evidence type="ECO:0000256" key="8">
    <source>
        <dbReference type="ARBA" id="ARBA00025752"/>
    </source>
</evidence>
<proteinExistence type="inferred from homology"/>
<dbReference type="Pfam" id="PF03547">
    <property type="entry name" value="Mem_trans"/>
    <property type="match status" value="1"/>
</dbReference>
<evidence type="ECO:0000256" key="9">
    <source>
        <dbReference type="SAM" id="Phobius"/>
    </source>
</evidence>
<keyword evidence="11" id="KW-1185">Reference proteome</keyword>
<dbReference type="AlphaFoldDB" id="A0A836CLT3"/>
<dbReference type="PANTHER" id="PTHR31651:SF36">
    <property type="entry name" value="AUXIN EFFLUX CARRIER FAMILY PROTEIN"/>
    <property type="match status" value="1"/>
</dbReference>
<keyword evidence="4 9" id="KW-0812">Transmembrane</keyword>
<evidence type="ECO:0000313" key="10">
    <source>
        <dbReference type="EMBL" id="KAG5189998.1"/>
    </source>
</evidence>
<name>A0A836CLT3_9STRA</name>
<feature type="transmembrane region" description="Helical" evidence="9">
    <location>
        <begin position="259"/>
        <end position="279"/>
    </location>
</feature>
<feature type="transmembrane region" description="Helical" evidence="9">
    <location>
        <begin position="219"/>
        <end position="239"/>
    </location>
</feature>
<comment type="similarity">
    <text evidence="8">Belongs to the auxin efflux carrier (TC 2.A.69.2) family.</text>
</comment>
<dbReference type="PANTHER" id="PTHR31651">
    <property type="match status" value="1"/>
</dbReference>
<comment type="caution">
    <text evidence="10">The sequence shown here is derived from an EMBL/GenBank/DDBJ whole genome shotgun (WGS) entry which is preliminary data.</text>
</comment>